<feature type="region of interest" description="Disordered" evidence="1">
    <location>
        <begin position="1"/>
        <end position="24"/>
    </location>
</feature>
<proteinExistence type="predicted"/>
<dbReference type="AlphaFoldDB" id="A6IHT0"/>
<accession>A6IHT0</accession>
<gene>
    <name evidence="2" type="ORF">rCG_41501</name>
</gene>
<evidence type="ECO:0000256" key="1">
    <source>
        <dbReference type="SAM" id="MobiDB-lite"/>
    </source>
</evidence>
<evidence type="ECO:0000313" key="2">
    <source>
        <dbReference type="EMBL" id="EDM01228.1"/>
    </source>
</evidence>
<name>A6IHT0_RAT</name>
<sequence>MMSPENSNSKRSAHPEVQEAPEPKALLSVSALQPFYSAEAEKEPLRASRFCL</sequence>
<dbReference type="EMBL" id="CH473961">
    <property type="protein sequence ID" value="EDM01228.1"/>
    <property type="molecule type" value="Genomic_DNA"/>
</dbReference>
<reference evidence="3" key="1">
    <citation type="submission" date="2005-09" db="EMBL/GenBank/DDBJ databases">
        <authorList>
            <person name="Mural R.J."/>
            <person name="Li P.W."/>
            <person name="Adams M.D."/>
            <person name="Amanatides P.G."/>
            <person name="Baden-Tillson H."/>
            <person name="Barnstead M."/>
            <person name="Chin S.H."/>
            <person name="Dew I."/>
            <person name="Evans C.A."/>
            <person name="Ferriera S."/>
            <person name="Flanigan M."/>
            <person name="Fosler C."/>
            <person name="Glodek A."/>
            <person name="Gu Z."/>
            <person name="Holt R.A."/>
            <person name="Jennings D."/>
            <person name="Kraft C.L."/>
            <person name="Lu F."/>
            <person name="Nguyen T."/>
            <person name="Nusskern D.R."/>
            <person name="Pfannkoch C.M."/>
            <person name="Sitter C."/>
            <person name="Sutton G.G."/>
            <person name="Venter J.C."/>
            <person name="Wang Z."/>
            <person name="Woodage T."/>
            <person name="Zheng X.H."/>
            <person name="Zhong F."/>
        </authorList>
    </citation>
    <scope>NUCLEOTIDE SEQUENCE [LARGE SCALE GENOMIC DNA]</scope>
    <source>
        <strain>BN</strain>
        <strain evidence="3">Sprague-Dawley</strain>
    </source>
</reference>
<evidence type="ECO:0000313" key="3">
    <source>
        <dbReference type="Proteomes" id="UP000234681"/>
    </source>
</evidence>
<protein>
    <submittedName>
        <fullName evidence="2">RCG41501</fullName>
    </submittedName>
</protein>
<feature type="compositionally biased region" description="Polar residues" evidence="1">
    <location>
        <begin position="1"/>
        <end position="10"/>
    </location>
</feature>
<dbReference type="Proteomes" id="UP000234681">
    <property type="component" value="Chromosome 2"/>
</dbReference>
<organism evidence="2 3">
    <name type="scientific">Rattus norvegicus</name>
    <name type="common">Rat</name>
    <dbReference type="NCBI Taxonomy" id="10116"/>
    <lineage>
        <taxon>Eukaryota</taxon>
        <taxon>Metazoa</taxon>
        <taxon>Chordata</taxon>
        <taxon>Craniata</taxon>
        <taxon>Vertebrata</taxon>
        <taxon>Euteleostomi</taxon>
        <taxon>Mammalia</taxon>
        <taxon>Eutheria</taxon>
        <taxon>Euarchontoglires</taxon>
        <taxon>Glires</taxon>
        <taxon>Rodentia</taxon>
        <taxon>Myomorpha</taxon>
        <taxon>Muroidea</taxon>
        <taxon>Muridae</taxon>
        <taxon>Murinae</taxon>
        <taxon>Rattus</taxon>
    </lineage>
</organism>